<keyword evidence="4" id="KW-1185">Reference proteome</keyword>
<dbReference type="EMBL" id="ARXU01000002">
    <property type="protein sequence ID" value="KGD62274.1"/>
    <property type="molecule type" value="Genomic_DNA"/>
</dbReference>
<dbReference type="Pfam" id="PF01047">
    <property type="entry name" value="MarR"/>
    <property type="match status" value="1"/>
</dbReference>
<dbReference type="Gene3D" id="1.10.10.10">
    <property type="entry name" value="Winged helix-like DNA-binding domain superfamily/Winged helix DNA-binding domain"/>
    <property type="match status" value="1"/>
</dbReference>
<name>A0ABR4WGT8_9GAMM</name>
<organism evidence="3 4">
    <name type="scientific">Alcanivorax jadensis T9</name>
    <dbReference type="NCBI Taxonomy" id="1177181"/>
    <lineage>
        <taxon>Bacteria</taxon>
        <taxon>Pseudomonadati</taxon>
        <taxon>Pseudomonadota</taxon>
        <taxon>Gammaproteobacteria</taxon>
        <taxon>Oceanospirillales</taxon>
        <taxon>Alcanivoracaceae</taxon>
        <taxon>Alcanivorax</taxon>
    </lineage>
</organism>
<protein>
    <submittedName>
        <fullName evidence="3">MarR family transcriptional regulator</fullName>
    </submittedName>
</protein>
<dbReference type="RefSeq" id="WP_035244956.1">
    <property type="nucleotide sequence ID" value="NZ_ARXU01000002.1"/>
</dbReference>
<dbReference type="InterPro" id="IPR036390">
    <property type="entry name" value="WH_DNA-bd_sf"/>
</dbReference>
<comment type="caution">
    <text evidence="3">The sequence shown here is derived from an EMBL/GenBank/DDBJ whole genome shotgun (WGS) entry which is preliminary data.</text>
</comment>
<gene>
    <name evidence="3" type="ORF">T9A_00565</name>
</gene>
<dbReference type="PROSITE" id="PS50995">
    <property type="entry name" value="HTH_MARR_2"/>
    <property type="match status" value="1"/>
</dbReference>
<dbReference type="SMART" id="SM00347">
    <property type="entry name" value="HTH_MARR"/>
    <property type="match status" value="1"/>
</dbReference>
<dbReference type="PRINTS" id="PR00598">
    <property type="entry name" value="HTHMARR"/>
</dbReference>
<dbReference type="InterPro" id="IPR039422">
    <property type="entry name" value="MarR/SlyA-like"/>
</dbReference>
<dbReference type="InterPro" id="IPR000835">
    <property type="entry name" value="HTH_MarR-typ"/>
</dbReference>
<evidence type="ECO:0000313" key="4">
    <source>
        <dbReference type="Proteomes" id="UP000029443"/>
    </source>
</evidence>
<dbReference type="PANTHER" id="PTHR33164:SF89">
    <property type="entry name" value="MARR FAMILY REGULATORY PROTEIN"/>
    <property type="match status" value="1"/>
</dbReference>
<feature type="compositionally biased region" description="Basic and acidic residues" evidence="1">
    <location>
        <begin position="164"/>
        <end position="180"/>
    </location>
</feature>
<evidence type="ECO:0000313" key="3">
    <source>
        <dbReference type="EMBL" id="KGD62274.1"/>
    </source>
</evidence>
<accession>A0ABR4WGT8</accession>
<evidence type="ECO:0000256" key="1">
    <source>
        <dbReference type="SAM" id="MobiDB-lite"/>
    </source>
</evidence>
<dbReference type="PANTHER" id="PTHR33164">
    <property type="entry name" value="TRANSCRIPTIONAL REGULATOR, MARR FAMILY"/>
    <property type="match status" value="1"/>
</dbReference>
<sequence length="180" mass="20283">MARHEDVLIALRQIIRATDLYSRKLSKVSGLTSPQLLIMQAISAHGEITMGDLANEVSLSQATITTILDRLEKRELVERKRGEQDKRRVYAHLTRAGDEIIDKAPTPLQDEFIERFDRLEDWEQSLILSSLQRVAAMMNAGDIDASPVLDLGAIDRAQPAVDLSSRREREANSFSKTDQK</sequence>
<reference evidence="3 4" key="1">
    <citation type="submission" date="2012-09" db="EMBL/GenBank/DDBJ databases">
        <title>Genome Sequence of alkane-degrading Bacterium Alcanivorax jadensis T9.</title>
        <authorList>
            <person name="Lai Q."/>
            <person name="Shao Z."/>
        </authorList>
    </citation>
    <scope>NUCLEOTIDE SEQUENCE [LARGE SCALE GENOMIC DNA]</scope>
    <source>
        <strain evidence="3 4">T9</strain>
    </source>
</reference>
<feature type="region of interest" description="Disordered" evidence="1">
    <location>
        <begin position="160"/>
        <end position="180"/>
    </location>
</feature>
<dbReference type="SUPFAM" id="SSF46785">
    <property type="entry name" value="Winged helix' DNA-binding domain"/>
    <property type="match status" value="1"/>
</dbReference>
<evidence type="ECO:0000259" key="2">
    <source>
        <dbReference type="PROSITE" id="PS50995"/>
    </source>
</evidence>
<proteinExistence type="predicted"/>
<feature type="domain" description="HTH marR-type" evidence="2">
    <location>
        <begin position="4"/>
        <end position="136"/>
    </location>
</feature>
<dbReference type="InterPro" id="IPR036388">
    <property type="entry name" value="WH-like_DNA-bd_sf"/>
</dbReference>
<dbReference type="Proteomes" id="UP000029443">
    <property type="component" value="Unassembled WGS sequence"/>
</dbReference>